<evidence type="ECO:0000313" key="2">
    <source>
        <dbReference type="Proteomes" id="UP001602245"/>
    </source>
</evidence>
<dbReference type="RefSeq" id="WP_020511860.1">
    <property type="nucleotide sequence ID" value="NZ_JBIAZU010000011.1"/>
</dbReference>
<proteinExistence type="predicted"/>
<dbReference type="Pfam" id="PF06475">
    <property type="entry name" value="Glycolipid_bind"/>
    <property type="match status" value="1"/>
</dbReference>
<gene>
    <name evidence="1" type="ORF">ACFY35_48640</name>
</gene>
<dbReference type="Proteomes" id="UP001602245">
    <property type="component" value="Unassembled WGS sequence"/>
</dbReference>
<dbReference type="InterPro" id="IPR009467">
    <property type="entry name" value="Glycolipid-bd_prot_put"/>
</dbReference>
<organism evidence="1 2">
    <name type="scientific">Paractinoplanes globisporus</name>
    <dbReference type="NCBI Taxonomy" id="113565"/>
    <lineage>
        <taxon>Bacteria</taxon>
        <taxon>Bacillati</taxon>
        <taxon>Actinomycetota</taxon>
        <taxon>Actinomycetes</taxon>
        <taxon>Micromonosporales</taxon>
        <taxon>Micromonosporaceae</taxon>
        <taxon>Paractinoplanes</taxon>
    </lineage>
</organism>
<name>A0ABW6WWF8_9ACTN</name>
<reference evidence="1 2" key="1">
    <citation type="submission" date="2024-10" db="EMBL/GenBank/DDBJ databases">
        <title>The Natural Products Discovery Center: Release of the First 8490 Sequenced Strains for Exploring Actinobacteria Biosynthetic Diversity.</title>
        <authorList>
            <person name="Kalkreuter E."/>
            <person name="Kautsar S.A."/>
            <person name="Yang D."/>
            <person name="Bader C.D."/>
            <person name="Teijaro C.N."/>
            <person name="Fluegel L."/>
            <person name="Davis C.M."/>
            <person name="Simpson J.R."/>
            <person name="Lauterbach L."/>
            <person name="Steele A.D."/>
            <person name="Gui C."/>
            <person name="Meng S."/>
            <person name="Li G."/>
            <person name="Viehrig K."/>
            <person name="Ye F."/>
            <person name="Su P."/>
            <person name="Kiefer A.F."/>
            <person name="Nichols A."/>
            <person name="Cepeda A.J."/>
            <person name="Yan W."/>
            <person name="Fan B."/>
            <person name="Jiang Y."/>
            <person name="Adhikari A."/>
            <person name="Zheng C.-J."/>
            <person name="Schuster L."/>
            <person name="Cowan T.M."/>
            <person name="Smanski M.J."/>
            <person name="Chevrette M.G."/>
            <person name="De Carvalho L.P.S."/>
            <person name="Shen B."/>
        </authorList>
    </citation>
    <scope>NUCLEOTIDE SEQUENCE [LARGE SCALE GENOMIC DNA]</scope>
    <source>
        <strain evidence="1 2">NPDC000087</strain>
    </source>
</reference>
<dbReference type="EMBL" id="JBIAZU010000011">
    <property type="protein sequence ID" value="MFF5297348.1"/>
    <property type="molecule type" value="Genomic_DNA"/>
</dbReference>
<evidence type="ECO:0000313" key="1">
    <source>
        <dbReference type="EMBL" id="MFF5297348.1"/>
    </source>
</evidence>
<accession>A0ABW6WWF8</accession>
<keyword evidence="2" id="KW-1185">Reference proteome</keyword>
<comment type="caution">
    <text evidence="1">The sequence shown here is derived from an EMBL/GenBank/DDBJ whole genome shotgun (WGS) entry which is preliminary data.</text>
</comment>
<sequence>MHPNSEAAEQMTTGMATTQRRVAAARTYGPLVWQRTGTVGTELVLRDGVAPGVVTGAVVVGGHQPYTSRWHADLDGAWRVRALTITTEGSGWRRNLALSRTPDAVWTCGAEESGPVDAPPAGLDDPARLDGGAVLLLADSPIFLTWAMRMLRLSPESGAVTTPAIRVRMPWLTVVPGEASLHRVSETRLRATGDGPAVSYDLDAEGIVTYQAGRLRIAH</sequence>
<protein>
    <submittedName>
        <fullName evidence="1">Glycolipid-binding domain-containing protein</fullName>
    </submittedName>
</protein>
<dbReference type="SUPFAM" id="SSF159275">
    <property type="entry name" value="PA1994-like"/>
    <property type="match status" value="1"/>
</dbReference>